<evidence type="ECO:0000313" key="9">
    <source>
        <dbReference type="Proteomes" id="UP001501414"/>
    </source>
</evidence>
<dbReference type="SUPFAM" id="SSF52540">
    <property type="entry name" value="P-loop containing nucleoside triphosphate hydrolases"/>
    <property type="match status" value="1"/>
</dbReference>
<evidence type="ECO:0000256" key="2">
    <source>
        <dbReference type="ARBA" id="ARBA00022801"/>
    </source>
</evidence>
<keyword evidence="3 5" id="KW-0347">Helicase</keyword>
<sequence length="798" mass="87521">MLVPSVEDPRAVPEPTPDPSVGPPADQGADAGTDPELLHEQTYVGMLYEQLEDRRRDTARRLADTLREETVGTPQALTQRDAAAALLADRLAALRAAEHGLAFGRLDSDDGEIRYVGRIGLLDEQNEYEPLLMDWRAPAARPFYTATAANPEGMRRRRHLRTRLRQVVAIDDEPLNLAEMDDDERARAGAGLTSEAALLAAVSEARTGRMGDIVATIQGEQDRIIRSKPSGVLVVQGGPGTGKTAVALHRAAYLLYTHRDRLARRGVLVVGPNPTFLRYIGQVLPSLGETSVVLGTVAQLYPGLDARRPEDPATAELKGRADMAAVVAAAVRDRQQVPRKPIELVVEQQRVVLDRDTVTQARTRARRSRKPHNEARRTFRKELLRLLAQQVARRVGAELLDRLDVDDIRDELTESPALQQELEQLWPTLSPEQLLTDLFADRRRLNSVARRIPADERVLLERDAPGPDVPYEQRWSAADVALLDEAAELLGDDGAAQAAAEAAALREEVEYAQGVLDVLDLEEDLDPELLRATDIIDADRLAERMQVARYDSTAERAAADREWTYGHVIVDEAQELSAMAWRMVMRRAPARSMTLVGDIAQTGDRGGAGSWNEVLSPFVARRWRLEQLTVNYRTPAEIADVADDVLAEIDPSLQPPSSVRSTGVPPWAAPLPVAGAERDRVLADRVVAERDAVGEGRTAVLVPAARLQQTRDALVAAGIIDAATDPDELDTAVVVLAVTGSKGLEFDAVLVVEPQEMLTESPRGLSDLYVAITRATQRLGVLHSGELPPVLKRISRER</sequence>
<evidence type="ECO:0000256" key="6">
    <source>
        <dbReference type="SAM" id="MobiDB-lite"/>
    </source>
</evidence>
<feature type="compositionally biased region" description="Pro residues" evidence="6">
    <location>
        <begin position="12"/>
        <end position="22"/>
    </location>
</feature>
<protein>
    <submittedName>
        <fullName evidence="8">AAA family ATPase</fullName>
    </submittedName>
</protein>
<gene>
    <name evidence="8" type="ORF">GCM10009613_03590</name>
</gene>
<dbReference type="PANTHER" id="PTHR11070:SF45">
    <property type="entry name" value="DNA 3'-5' HELICASE"/>
    <property type="match status" value="1"/>
</dbReference>
<organism evidence="8 9">
    <name type="scientific">Pseudonocardia kongjuensis</name>
    <dbReference type="NCBI Taxonomy" id="102227"/>
    <lineage>
        <taxon>Bacteria</taxon>
        <taxon>Bacillati</taxon>
        <taxon>Actinomycetota</taxon>
        <taxon>Actinomycetes</taxon>
        <taxon>Pseudonocardiales</taxon>
        <taxon>Pseudonocardiaceae</taxon>
        <taxon>Pseudonocardia</taxon>
    </lineage>
</organism>
<dbReference type="Gene3D" id="3.40.50.300">
    <property type="entry name" value="P-loop containing nucleotide triphosphate hydrolases"/>
    <property type="match status" value="3"/>
</dbReference>
<keyword evidence="1 5" id="KW-0547">Nucleotide-binding</keyword>
<evidence type="ECO:0000256" key="5">
    <source>
        <dbReference type="PROSITE-ProRule" id="PRU00560"/>
    </source>
</evidence>
<keyword evidence="2 5" id="KW-0378">Hydrolase</keyword>
<dbReference type="PROSITE" id="PS51198">
    <property type="entry name" value="UVRD_HELICASE_ATP_BIND"/>
    <property type="match status" value="1"/>
</dbReference>
<feature type="binding site" evidence="5">
    <location>
        <begin position="237"/>
        <end position="244"/>
    </location>
    <ligand>
        <name>ATP</name>
        <dbReference type="ChEBI" id="CHEBI:30616"/>
    </ligand>
</feature>
<dbReference type="InterPro" id="IPR027417">
    <property type="entry name" value="P-loop_NTPase"/>
</dbReference>
<evidence type="ECO:0000313" key="8">
    <source>
        <dbReference type="EMBL" id="GAA1380003.1"/>
    </source>
</evidence>
<evidence type="ECO:0000259" key="7">
    <source>
        <dbReference type="PROSITE" id="PS51198"/>
    </source>
</evidence>
<comment type="caution">
    <text evidence="8">The sequence shown here is derived from an EMBL/GenBank/DDBJ whole genome shotgun (WGS) entry which is preliminary data.</text>
</comment>
<feature type="region of interest" description="Disordered" evidence="6">
    <location>
        <begin position="1"/>
        <end position="33"/>
    </location>
</feature>
<dbReference type="InterPro" id="IPR000212">
    <property type="entry name" value="DNA_helicase_UvrD/REP"/>
</dbReference>
<evidence type="ECO:0000256" key="4">
    <source>
        <dbReference type="ARBA" id="ARBA00022840"/>
    </source>
</evidence>
<dbReference type="PANTHER" id="PTHR11070">
    <property type="entry name" value="UVRD / RECB / PCRA DNA HELICASE FAMILY MEMBER"/>
    <property type="match status" value="1"/>
</dbReference>
<dbReference type="InterPro" id="IPR014016">
    <property type="entry name" value="UvrD-like_ATP-bd"/>
</dbReference>
<proteinExistence type="predicted"/>
<accession>A0ABN1XFU7</accession>
<keyword evidence="4 5" id="KW-0067">ATP-binding</keyword>
<dbReference type="EMBL" id="BAAAJK010000001">
    <property type="protein sequence ID" value="GAA1380003.1"/>
    <property type="molecule type" value="Genomic_DNA"/>
</dbReference>
<dbReference type="Proteomes" id="UP001501414">
    <property type="component" value="Unassembled WGS sequence"/>
</dbReference>
<evidence type="ECO:0000256" key="3">
    <source>
        <dbReference type="ARBA" id="ARBA00022806"/>
    </source>
</evidence>
<evidence type="ECO:0000256" key="1">
    <source>
        <dbReference type="ARBA" id="ARBA00022741"/>
    </source>
</evidence>
<feature type="domain" description="UvrD-like helicase ATP-binding" evidence="7">
    <location>
        <begin position="216"/>
        <end position="635"/>
    </location>
</feature>
<name>A0ABN1XFU7_9PSEU</name>
<reference evidence="8 9" key="1">
    <citation type="journal article" date="2019" name="Int. J. Syst. Evol. Microbiol.">
        <title>The Global Catalogue of Microorganisms (GCM) 10K type strain sequencing project: providing services to taxonomists for standard genome sequencing and annotation.</title>
        <authorList>
            <consortium name="The Broad Institute Genomics Platform"/>
            <consortium name="The Broad Institute Genome Sequencing Center for Infectious Disease"/>
            <person name="Wu L."/>
            <person name="Ma J."/>
        </authorList>
    </citation>
    <scope>NUCLEOTIDE SEQUENCE [LARGE SCALE GENOMIC DNA]</scope>
    <source>
        <strain evidence="8 9">JCM 11896</strain>
    </source>
</reference>
<keyword evidence="9" id="KW-1185">Reference proteome</keyword>